<dbReference type="GO" id="GO:0016020">
    <property type="term" value="C:membrane"/>
    <property type="evidence" value="ECO:0007669"/>
    <property type="project" value="UniProtKB-SubCell"/>
</dbReference>
<dbReference type="Gene3D" id="1.20.1070.10">
    <property type="entry name" value="Rhodopsin 7-helix transmembrane proteins"/>
    <property type="match status" value="1"/>
</dbReference>
<comment type="caution">
    <text evidence="7">The sequence shown here is derived from an EMBL/GenBank/DDBJ whole genome shotgun (WGS) entry which is preliminary data.</text>
</comment>
<dbReference type="PROSITE" id="PS50262">
    <property type="entry name" value="G_PROTEIN_RECEP_F1_2"/>
    <property type="match status" value="1"/>
</dbReference>
<evidence type="ECO:0000256" key="3">
    <source>
        <dbReference type="ARBA" id="ARBA00022989"/>
    </source>
</evidence>
<keyword evidence="7" id="KW-0675">Receptor</keyword>
<proteinExistence type="predicted"/>
<keyword evidence="3 5" id="KW-1133">Transmembrane helix</keyword>
<feature type="transmembrane region" description="Helical" evidence="5">
    <location>
        <begin position="130"/>
        <end position="152"/>
    </location>
</feature>
<evidence type="ECO:0000256" key="1">
    <source>
        <dbReference type="ARBA" id="ARBA00004370"/>
    </source>
</evidence>
<feature type="transmembrane region" description="Helical" evidence="5">
    <location>
        <begin position="276"/>
        <end position="298"/>
    </location>
</feature>
<dbReference type="Pfam" id="PF10328">
    <property type="entry name" value="7TM_GPCR_Srx"/>
    <property type="match status" value="1"/>
</dbReference>
<keyword evidence="8" id="KW-1185">Reference proteome</keyword>
<dbReference type="InterPro" id="IPR019430">
    <property type="entry name" value="7TM_GPCR_serpentine_rcpt_Srx"/>
</dbReference>
<evidence type="ECO:0000313" key="7">
    <source>
        <dbReference type="EMBL" id="KAK0066232.1"/>
    </source>
</evidence>
<dbReference type="SUPFAM" id="SSF81321">
    <property type="entry name" value="Family A G protein-coupled receptor-like"/>
    <property type="match status" value="1"/>
</dbReference>
<name>A0AAD8C5C7_BIOPF</name>
<dbReference type="PANTHER" id="PTHR46641">
    <property type="entry name" value="FMRFAMIDE RECEPTOR-RELATED"/>
    <property type="match status" value="1"/>
</dbReference>
<evidence type="ECO:0000313" key="8">
    <source>
        <dbReference type="Proteomes" id="UP001233172"/>
    </source>
</evidence>
<dbReference type="CDD" id="cd00637">
    <property type="entry name" value="7tm_classA_rhodopsin-like"/>
    <property type="match status" value="1"/>
</dbReference>
<comment type="subcellular location">
    <subcellularLocation>
        <location evidence="1">Membrane</location>
    </subcellularLocation>
</comment>
<evidence type="ECO:0000256" key="2">
    <source>
        <dbReference type="ARBA" id="ARBA00022692"/>
    </source>
</evidence>
<dbReference type="Proteomes" id="UP001233172">
    <property type="component" value="Unassembled WGS sequence"/>
</dbReference>
<gene>
    <name evidence="7" type="ORF">Bpfe_004353</name>
</gene>
<dbReference type="InterPro" id="IPR017452">
    <property type="entry name" value="GPCR_Rhodpsn_7TM"/>
</dbReference>
<feature type="transmembrane region" description="Helical" evidence="5">
    <location>
        <begin position="217"/>
        <end position="248"/>
    </location>
</feature>
<accession>A0AAD8C5C7</accession>
<dbReference type="AlphaFoldDB" id="A0AAD8C5C7"/>
<reference evidence="7" key="2">
    <citation type="submission" date="2023-04" db="EMBL/GenBank/DDBJ databases">
        <authorList>
            <person name="Bu L."/>
            <person name="Lu L."/>
            <person name="Laidemitt M.R."/>
            <person name="Zhang S.M."/>
            <person name="Mutuku M."/>
            <person name="Mkoji G."/>
            <person name="Steinauer M."/>
            <person name="Loker E.S."/>
        </authorList>
    </citation>
    <scope>NUCLEOTIDE SEQUENCE</scope>
    <source>
        <strain evidence="7">KasaAsao</strain>
        <tissue evidence="7">Whole Snail</tissue>
    </source>
</reference>
<dbReference type="PANTHER" id="PTHR46641:SF2">
    <property type="entry name" value="FMRFAMIDE RECEPTOR"/>
    <property type="match status" value="1"/>
</dbReference>
<feature type="transmembrane region" description="Helical" evidence="5">
    <location>
        <begin position="310"/>
        <end position="331"/>
    </location>
</feature>
<keyword evidence="4 5" id="KW-0472">Membrane</keyword>
<feature type="transmembrane region" description="Helical" evidence="5">
    <location>
        <begin position="40"/>
        <end position="65"/>
    </location>
</feature>
<reference evidence="7" key="1">
    <citation type="journal article" date="2023" name="PLoS Negl. Trop. Dis.">
        <title>A genome sequence for Biomphalaria pfeifferi, the major vector snail for the human-infecting parasite Schistosoma mansoni.</title>
        <authorList>
            <person name="Bu L."/>
            <person name="Lu L."/>
            <person name="Laidemitt M.R."/>
            <person name="Zhang S.M."/>
            <person name="Mutuku M."/>
            <person name="Mkoji G."/>
            <person name="Steinauer M."/>
            <person name="Loker E.S."/>
        </authorList>
    </citation>
    <scope>NUCLEOTIDE SEQUENCE</scope>
    <source>
        <strain evidence="7">KasaAsao</strain>
    </source>
</reference>
<feature type="domain" description="G-protein coupled receptors family 1 profile" evidence="6">
    <location>
        <begin position="58"/>
        <end position="328"/>
    </location>
</feature>
<keyword evidence="2 5" id="KW-0812">Transmembrane</keyword>
<dbReference type="InterPro" id="IPR052954">
    <property type="entry name" value="GPCR-Ligand_Int"/>
</dbReference>
<protein>
    <submittedName>
        <fullName evidence="7">G-protein coupled receptor</fullName>
    </submittedName>
</protein>
<feature type="transmembrane region" description="Helical" evidence="5">
    <location>
        <begin position="173"/>
        <end position="197"/>
    </location>
</feature>
<evidence type="ECO:0000256" key="4">
    <source>
        <dbReference type="ARBA" id="ARBA00023136"/>
    </source>
</evidence>
<dbReference type="EMBL" id="JASAOG010000011">
    <property type="protein sequence ID" value="KAK0066232.1"/>
    <property type="molecule type" value="Genomic_DNA"/>
</dbReference>
<sequence length="348" mass="39265">MDNLTQTRELVSAHLRNASSASGYTLCGANLDNVEQYMSVFILMSFVLPSISFIGLCCNAMSFAILIRSGLHKPSNILLFGTVTADSMILISKLDYPRILLYFGPDKIVSTLCLFQYGEALNYFLTVSMAVLYFLAVWGSLSSLVLAIFITGERLLAIFRPMTFRAVVKPKNAKIAVITAFVVWLPWACGYFSYFRIVILHPSESLTWMSLTMDFPYFVHIMETYVICNFQICITVIFVTVGCVAISIKVRLTMTNRQKLISSQNKLSWSPRTTRTLLLTSAIIAVTYSVTAVFSTVSESLSEGLNQVMLLMRILVYPLDASSNLFVYILCDKKMYQIFKKMIRIQTY</sequence>
<evidence type="ECO:0000259" key="6">
    <source>
        <dbReference type="PROSITE" id="PS50262"/>
    </source>
</evidence>
<evidence type="ECO:0000256" key="5">
    <source>
        <dbReference type="SAM" id="Phobius"/>
    </source>
</evidence>
<organism evidence="7 8">
    <name type="scientific">Biomphalaria pfeifferi</name>
    <name type="common">Bloodfluke planorb</name>
    <name type="synonym">Freshwater snail</name>
    <dbReference type="NCBI Taxonomy" id="112525"/>
    <lineage>
        <taxon>Eukaryota</taxon>
        <taxon>Metazoa</taxon>
        <taxon>Spiralia</taxon>
        <taxon>Lophotrochozoa</taxon>
        <taxon>Mollusca</taxon>
        <taxon>Gastropoda</taxon>
        <taxon>Heterobranchia</taxon>
        <taxon>Euthyneura</taxon>
        <taxon>Panpulmonata</taxon>
        <taxon>Hygrophila</taxon>
        <taxon>Lymnaeoidea</taxon>
        <taxon>Planorbidae</taxon>
        <taxon>Biomphalaria</taxon>
    </lineage>
</organism>